<feature type="domain" description="N-acetyltransferase" evidence="4">
    <location>
        <begin position="21"/>
        <end position="189"/>
    </location>
</feature>
<dbReference type="Gene3D" id="3.40.630.30">
    <property type="match status" value="1"/>
</dbReference>
<protein>
    <submittedName>
        <fullName evidence="5">Ribosomal-protein-alanine acetyltransferase</fullName>
    </submittedName>
</protein>
<accession>A0A919L0X9</accession>
<reference evidence="5" key="2">
    <citation type="submission" date="2020-09" db="EMBL/GenBank/DDBJ databases">
        <authorList>
            <person name="Sun Q."/>
            <person name="Zhou Y."/>
        </authorList>
    </citation>
    <scope>NUCLEOTIDE SEQUENCE</scope>
    <source>
        <strain evidence="5">CGMCC 4.7398</strain>
    </source>
</reference>
<keyword evidence="2" id="KW-0012">Acyltransferase</keyword>
<dbReference type="GO" id="GO:0005737">
    <property type="term" value="C:cytoplasm"/>
    <property type="evidence" value="ECO:0007669"/>
    <property type="project" value="TreeGrafter"/>
</dbReference>
<dbReference type="Pfam" id="PF13302">
    <property type="entry name" value="Acetyltransf_3"/>
    <property type="match status" value="1"/>
</dbReference>
<keyword evidence="6" id="KW-1185">Reference proteome</keyword>
<evidence type="ECO:0000256" key="2">
    <source>
        <dbReference type="ARBA" id="ARBA00023315"/>
    </source>
</evidence>
<evidence type="ECO:0000313" key="6">
    <source>
        <dbReference type="Proteomes" id="UP000627369"/>
    </source>
</evidence>
<gene>
    <name evidence="5" type="primary">rimJ</name>
    <name evidence="5" type="ORF">GCM10017772_46660</name>
</gene>
<dbReference type="AlphaFoldDB" id="A0A919L0X9"/>
<dbReference type="PROSITE" id="PS51186">
    <property type="entry name" value="GNAT"/>
    <property type="match status" value="1"/>
</dbReference>
<evidence type="ECO:0000256" key="3">
    <source>
        <dbReference type="ARBA" id="ARBA00038502"/>
    </source>
</evidence>
<dbReference type="InterPro" id="IPR000182">
    <property type="entry name" value="GNAT_dom"/>
</dbReference>
<comment type="caution">
    <text evidence="5">The sequence shown here is derived from an EMBL/GenBank/DDBJ whole genome shotgun (WGS) entry which is preliminary data.</text>
</comment>
<evidence type="ECO:0000313" key="5">
    <source>
        <dbReference type="EMBL" id="GHH79843.1"/>
    </source>
</evidence>
<comment type="similarity">
    <text evidence="3">Belongs to the acetyltransferase family. RimJ subfamily.</text>
</comment>
<dbReference type="SUPFAM" id="SSF55729">
    <property type="entry name" value="Acyl-CoA N-acyltransferases (Nat)"/>
    <property type="match status" value="1"/>
</dbReference>
<dbReference type="InterPro" id="IPR051531">
    <property type="entry name" value="N-acetyltransferase"/>
</dbReference>
<evidence type="ECO:0000259" key="4">
    <source>
        <dbReference type="PROSITE" id="PS51186"/>
    </source>
</evidence>
<reference evidence="5" key="1">
    <citation type="journal article" date="2014" name="Int. J. Syst. Evol. Microbiol.">
        <title>Complete genome sequence of Corynebacterium casei LMG S-19264T (=DSM 44701T), isolated from a smear-ripened cheese.</title>
        <authorList>
            <consortium name="US DOE Joint Genome Institute (JGI-PGF)"/>
            <person name="Walter F."/>
            <person name="Albersmeier A."/>
            <person name="Kalinowski J."/>
            <person name="Ruckert C."/>
        </authorList>
    </citation>
    <scope>NUCLEOTIDE SEQUENCE</scope>
    <source>
        <strain evidence="5">CGMCC 4.7398</strain>
    </source>
</reference>
<sequence length="190" mass="21486">MRTRGIIVGAMPFQTPLTDDVTLRELSKDDAAAMAQAYTRNREHLAPWDPERPEEFYTEEWHKERLWVQVLENSTGRALYTVLESDGEIVGRLNLTDIVHGAFESGHIGYWLDARFIGRGLMTRAIEALAAHARDELGLHRLQAVTLPHNEASQAVLARAGFEKIGFAPTYLKIAGKWQDHVMFQLILHG</sequence>
<dbReference type="Proteomes" id="UP000627369">
    <property type="component" value="Unassembled WGS sequence"/>
</dbReference>
<dbReference type="InterPro" id="IPR016181">
    <property type="entry name" value="Acyl_CoA_acyltransferase"/>
</dbReference>
<dbReference type="PANTHER" id="PTHR43792:SF8">
    <property type="entry name" value="[RIBOSOMAL PROTEIN US5]-ALANINE N-ACETYLTRANSFERASE"/>
    <property type="match status" value="1"/>
</dbReference>
<dbReference type="GO" id="GO:0008999">
    <property type="term" value="F:protein-N-terminal-alanine acetyltransferase activity"/>
    <property type="evidence" value="ECO:0007669"/>
    <property type="project" value="TreeGrafter"/>
</dbReference>
<dbReference type="PANTHER" id="PTHR43792">
    <property type="entry name" value="GNAT FAMILY, PUTATIVE (AFU_ORTHOLOGUE AFUA_3G00765)-RELATED-RELATED"/>
    <property type="match status" value="1"/>
</dbReference>
<dbReference type="EMBL" id="BNAS01000010">
    <property type="protein sequence ID" value="GHH79843.1"/>
    <property type="molecule type" value="Genomic_DNA"/>
</dbReference>
<keyword evidence="1" id="KW-0808">Transferase</keyword>
<organism evidence="5 6">
    <name type="scientific">Promicromonospora soli</name>
    <dbReference type="NCBI Taxonomy" id="2035533"/>
    <lineage>
        <taxon>Bacteria</taxon>
        <taxon>Bacillati</taxon>
        <taxon>Actinomycetota</taxon>
        <taxon>Actinomycetes</taxon>
        <taxon>Micrococcales</taxon>
        <taxon>Promicromonosporaceae</taxon>
        <taxon>Promicromonospora</taxon>
    </lineage>
</organism>
<name>A0A919L0X9_9MICO</name>
<proteinExistence type="inferred from homology"/>
<evidence type="ECO:0000256" key="1">
    <source>
        <dbReference type="ARBA" id="ARBA00022679"/>
    </source>
</evidence>